<protein>
    <submittedName>
        <fullName evidence="1">14885_t:CDS:1</fullName>
    </submittedName>
</protein>
<dbReference type="EMBL" id="CAJVQC010090995">
    <property type="protein sequence ID" value="CAG8825736.1"/>
    <property type="molecule type" value="Genomic_DNA"/>
</dbReference>
<gene>
    <name evidence="1" type="ORF">RPERSI_LOCUS26562</name>
</gene>
<evidence type="ECO:0000313" key="2">
    <source>
        <dbReference type="Proteomes" id="UP000789920"/>
    </source>
</evidence>
<sequence>FIDVVSKDTSKPTELIAALITKYFPENEIDIFTQVLERSQVILKHDEVKKELDQIMVEEIKQNLVGYRDAPDSKQSEYLTNLIKQCDTFYKNLTSENKDNINLITIAITYSLMHLAILKEKSTYHKSDLRQKVKGYKKYFLGIYSKWETWRNDYIEVNIPNEVKDNFLNKSIIYVNAEIHQTAKYIEMCGRVKLRYINEANAEFMKMYLYTFALDKFLPKNSNAPTIAPNETIGTIVYGIYGNDTFPDGNHGNHSELHQMTNDDGDVITGMNVHAGDVIDCLKVKYKNKIVTSVGNEKGGNAYTIRGLDEKHNYVTGVDIYFLDYNSEFLISGIQFFMSDGKESKIFGSKTDYKVNC</sequence>
<proteinExistence type="predicted"/>
<dbReference type="Proteomes" id="UP000789920">
    <property type="component" value="Unassembled WGS sequence"/>
</dbReference>
<organism evidence="1 2">
    <name type="scientific">Racocetra persica</name>
    <dbReference type="NCBI Taxonomy" id="160502"/>
    <lineage>
        <taxon>Eukaryota</taxon>
        <taxon>Fungi</taxon>
        <taxon>Fungi incertae sedis</taxon>
        <taxon>Mucoromycota</taxon>
        <taxon>Glomeromycotina</taxon>
        <taxon>Glomeromycetes</taxon>
        <taxon>Diversisporales</taxon>
        <taxon>Gigasporaceae</taxon>
        <taxon>Racocetra</taxon>
    </lineage>
</organism>
<comment type="caution">
    <text evidence="1">The sequence shown here is derived from an EMBL/GenBank/DDBJ whole genome shotgun (WGS) entry which is preliminary data.</text>
</comment>
<feature type="non-terminal residue" evidence="1">
    <location>
        <position position="1"/>
    </location>
</feature>
<evidence type="ECO:0000313" key="1">
    <source>
        <dbReference type="EMBL" id="CAG8825736.1"/>
    </source>
</evidence>
<name>A0ACA9S3Q0_9GLOM</name>
<reference evidence="1" key="1">
    <citation type="submission" date="2021-06" db="EMBL/GenBank/DDBJ databases">
        <authorList>
            <person name="Kallberg Y."/>
            <person name="Tangrot J."/>
            <person name="Rosling A."/>
        </authorList>
    </citation>
    <scope>NUCLEOTIDE SEQUENCE</scope>
    <source>
        <strain evidence="1">MA461A</strain>
    </source>
</reference>
<keyword evidence="2" id="KW-1185">Reference proteome</keyword>
<feature type="non-terminal residue" evidence="1">
    <location>
        <position position="357"/>
    </location>
</feature>
<accession>A0ACA9S3Q0</accession>